<gene>
    <name evidence="3" type="ORF">AVW11_31050</name>
</gene>
<feature type="compositionally biased region" description="Polar residues" evidence="1">
    <location>
        <begin position="378"/>
        <end position="397"/>
    </location>
</feature>
<feature type="chain" id="PRO_5045972214" description="FlgD Ig-like domain-containing protein" evidence="2">
    <location>
        <begin position="24"/>
        <end position="781"/>
    </location>
</feature>
<evidence type="ECO:0000256" key="2">
    <source>
        <dbReference type="SAM" id="SignalP"/>
    </source>
</evidence>
<evidence type="ECO:0000313" key="3">
    <source>
        <dbReference type="EMBL" id="OLZ53985.1"/>
    </source>
</evidence>
<keyword evidence="4" id="KW-1185">Reference proteome</keyword>
<evidence type="ECO:0000313" key="4">
    <source>
        <dbReference type="Proteomes" id="UP000187151"/>
    </source>
</evidence>
<sequence>MLGAAALALATGIGALTAVPAAAGPAGADELTIAPLPHQEPSRASFIKAGPKGITLIRPGTGPGRWYWKSFEDGRELPLADCPSGPYGVSLSHGDSVGCEFRDQPSTTAGPLTLIDQSTGHTETLAPPVGRAWTTTFSPTQVLATERDAQGRFILHLIGRENEPRKDVTVTAPEPIAADSLWVRTSDEKGALLTYRSADGRQILALLDYARATLTPLALPDGATDPISVDYSLGSRWVTLRKNGSATATLLSRADITVTRTVNTGSSHGNSHAVGDWVVSQDYNGQDNKVTAAPVGGGAPRTLLARSEFGLKTGTDGAGYLDGGTDSSHWATYRITPGPDGAPVLTKMRDLPPNPADRLTLSLAQGRLIAGQQDPTRSLQGYTVPVSGTSPAKQTPDWSCDEKQDERLCTPRAELPGWTVPTGDGRIVSLSTKGEGACGSPVNLCGVVLNVRDTRPGGTVRQVPLPGTDAMYPYLIDSASGRYVLFTVTENKNSRMVVADIDAGKLLAVSPSPVATLWGSQLWDRGEGNAVTATDLNTGKPVRHQALGAPCRPEDLQVSGDWLYAQCPASGGGPAALHMPSGKRIPLPFAPESDRVKLGDGYVVRQGGAGLEVYNMRSGTAVREREIAQEMRKYGSDWTLDRFGGRLAYTDAGQTVHLVGVTGNASPLAVIDQDVAATADFRQVKTWQARWWLSKPVSSWKLTVRDTSSGLTTVVRTGTDARGLIDPKWDGKSATGTYLFSGAYEWTLTARPADGRGAEVSTSGTVSMTRPPTGGRPPARP</sequence>
<dbReference type="SUPFAM" id="SSF50969">
    <property type="entry name" value="YVTN repeat-like/Quinoprotein amine dehydrogenase"/>
    <property type="match status" value="1"/>
</dbReference>
<protein>
    <recommendedName>
        <fullName evidence="5">FlgD Ig-like domain-containing protein</fullName>
    </recommendedName>
</protein>
<evidence type="ECO:0000256" key="1">
    <source>
        <dbReference type="SAM" id="MobiDB-lite"/>
    </source>
</evidence>
<accession>A0ABX3FWU4</accession>
<feature type="signal peptide" evidence="2">
    <location>
        <begin position="1"/>
        <end position="23"/>
    </location>
</feature>
<reference evidence="3 4" key="1">
    <citation type="submission" date="2016-01" db="EMBL/GenBank/DDBJ databases">
        <title>Streptomyces amritsarensis strain MTCC 11845 genome sequencing and assembly.</title>
        <authorList>
            <person name="Sharma D."/>
            <person name="Nair G.R."/>
            <person name="Kaur G."/>
            <person name="Manhas R.K."/>
            <person name="Mayilraj S."/>
        </authorList>
    </citation>
    <scope>NUCLEOTIDE SEQUENCE [LARGE SCALE GENOMIC DNA]</scope>
    <source>
        <strain evidence="3 4">MTCC 11845</strain>
    </source>
</reference>
<organism evidence="3 4">
    <name type="scientific">Streptomyces amritsarensis</name>
    <dbReference type="NCBI Taxonomy" id="681158"/>
    <lineage>
        <taxon>Bacteria</taxon>
        <taxon>Bacillati</taxon>
        <taxon>Actinomycetota</taxon>
        <taxon>Actinomycetes</taxon>
        <taxon>Kitasatosporales</taxon>
        <taxon>Streptomycetaceae</taxon>
        <taxon>Streptomyces</taxon>
    </lineage>
</organism>
<proteinExistence type="predicted"/>
<dbReference type="Proteomes" id="UP000187151">
    <property type="component" value="Unassembled WGS sequence"/>
</dbReference>
<dbReference type="EMBL" id="MQUR01000110">
    <property type="protein sequence ID" value="OLZ53985.1"/>
    <property type="molecule type" value="Genomic_DNA"/>
</dbReference>
<name>A0ABX3FWU4_9ACTN</name>
<feature type="region of interest" description="Disordered" evidence="1">
    <location>
        <begin position="378"/>
        <end position="401"/>
    </location>
</feature>
<keyword evidence="2" id="KW-0732">Signal</keyword>
<feature type="region of interest" description="Disordered" evidence="1">
    <location>
        <begin position="753"/>
        <end position="781"/>
    </location>
</feature>
<evidence type="ECO:0008006" key="5">
    <source>
        <dbReference type="Google" id="ProtNLM"/>
    </source>
</evidence>
<comment type="caution">
    <text evidence="3">The sequence shown here is derived from an EMBL/GenBank/DDBJ whole genome shotgun (WGS) entry which is preliminary data.</text>
</comment>
<dbReference type="InterPro" id="IPR011044">
    <property type="entry name" value="Quino_amine_DH_bsu"/>
</dbReference>